<dbReference type="PANTHER" id="PTHR34697:SF2">
    <property type="entry name" value="PHOSPHATIDYLGLYCEROL LYSYLTRANSFERASE"/>
    <property type="match status" value="1"/>
</dbReference>
<evidence type="ECO:0000256" key="5">
    <source>
        <dbReference type="ARBA" id="ARBA00023136"/>
    </source>
</evidence>
<dbReference type="EMBL" id="JBHSWG010000001">
    <property type="protein sequence ID" value="MFC6759618.1"/>
    <property type="molecule type" value="Genomic_DNA"/>
</dbReference>
<feature type="transmembrane region" description="Helical" evidence="6">
    <location>
        <begin position="145"/>
        <end position="173"/>
    </location>
</feature>
<protein>
    <submittedName>
        <fullName evidence="8">Phosphatidylglycerol lysyltransferase domain-containing protein</fullName>
    </submittedName>
</protein>
<sequence>MTATAPYCRPAGKAWGTWDHGTYRGGIAASGAGARFVVPLALTAGCLWLVRQQVGDDMPAALPASLSGIGAVNILLALGCVAIGFWAVGRYDGLSHRHFGTRVPPRVARLSGTMAIALAQTLGFGVITGALVRHRLLPGLGFRRALQLSVFVSLSFLAAWLWITALACVVLPAPGWTTLPAMVALAGLPLCTGLMAFGPRPRKARWRAALPTLTALGAILLWAALDLLAAALVLYLLIPAGTLGFGSFVPVFLLAYGAGLLSGAPGGVGPFELVLLSLLPQVPDAMLIGAIMGYRGLYYALPAVLGALALLRPLTLNLPTLPAPRPHGAGRAELGLLRQNGGRVARLGGRDMALWRIGQALVVLPGAAPLATVESLTALQRQARQDNRLACLYKCTAREAALARSAGWQVLRIAQEALMDPQTFDLHQPACRGLRRKLRQAAKAGVLVQQAGVLPLGPMAAIDACWQRRNGPARGGTMGRFCPDYIAGQQVFLAWQDDRLLGFASFHAGAHDRALDLMRLSAEAPAGTMQALVIAALEAARAAGSSGFSLAAVPDIPALAHPLLAPTRAPLLARAGAAGLRQFKSGFAPIGHPAMSRHQAARRWRSAWPTSPARSIIRPRWRVVARFMKVMKNMNLPQGGLREIGREPRAEYT</sequence>
<evidence type="ECO:0000256" key="4">
    <source>
        <dbReference type="ARBA" id="ARBA00022989"/>
    </source>
</evidence>
<dbReference type="InterPro" id="IPR016181">
    <property type="entry name" value="Acyl_CoA_acyltransferase"/>
</dbReference>
<evidence type="ECO:0000259" key="7">
    <source>
        <dbReference type="Pfam" id="PF09924"/>
    </source>
</evidence>
<evidence type="ECO:0000313" key="9">
    <source>
        <dbReference type="Proteomes" id="UP001596353"/>
    </source>
</evidence>
<dbReference type="Pfam" id="PF09924">
    <property type="entry name" value="LPG_synthase_C"/>
    <property type="match status" value="1"/>
</dbReference>
<evidence type="ECO:0000313" key="8">
    <source>
        <dbReference type="EMBL" id="MFC6759618.1"/>
    </source>
</evidence>
<gene>
    <name evidence="8" type="ORF">ACFQFQ_09165</name>
</gene>
<name>A0ABW2B271_9RHOB</name>
<dbReference type="SUPFAM" id="SSF55729">
    <property type="entry name" value="Acyl-CoA N-acyltransferases (Nat)"/>
    <property type="match status" value="1"/>
</dbReference>
<feature type="transmembrane region" description="Helical" evidence="6">
    <location>
        <begin position="179"/>
        <end position="197"/>
    </location>
</feature>
<feature type="transmembrane region" description="Helical" evidence="6">
    <location>
        <begin position="297"/>
        <end position="315"/>
    </location>
</feature>
<feature type="domain" description="Phosphatidylglycerol lysyltransferase C-terminal" evidence="7">
    <location>
        <begin position="345"/>
        <end position="590"/>
    </location>
</feature>
<feature type="transmembrane region" description="Helical" evidence="6">
    <location>
        <begin position="243"/>
        <end position="261"/>
    </location>
</feature>
<keyword evidence="9" id="KW-1185">Reference proteome</keyword>
<keyword evidence="2" id="KW-1003">Cell membrane</keyword>
<feature type="transmembrane region" description="Helical" evidence="6">
    <location>
        <begin position="27"/>
        <end position="50"/>
    </location>
</feature>
<keyword evidence="5 6" id="KW-0472">Membrane</keyword>
<feature type="transmembrane region" description="Helical" evidence="6">
    <location>
        <begin position="209"/>
        <end position="237"/>
    </location>
</feature>
<evidence type="ECO:0000256" key="2">
    <source>
        <dbReference type="ARBA" id="ARBA00022475"/>
    </source>
</evidence>
<organism evidence="8 9">
    <name type="scientific">Sulfitobacter porphyrae</name>
    <dbReference type="NCBI Taxonomy" id="1246864"/>
    <lineage>
        <taxon>Bacteria</taxon>
        <taxon>Pseudomonadati</taxon>
        <taxon>Pseudomonadota</taxon>
        <taxon>Alphaproteobacteria</taxon>
        <taxon>Rhodobacterales</taxon>
        <taxon>Roseobacteraceae</taxon>
        <taxon>Sulfitobacter</taxon>
    </lineage>
</organism>
<keyword evidence="4 6" id="KW-1133">Transmembrane helix</keyword>
<dbReference type="InterPro" id="IPR051211">
    <property type="entry name" value="PG_lysyltransferase"/>
</dbReference>
<dbReference type="Proteomes" id="UP001596353">
    <property type="component" value="Unassembled WGS sequence"/>
</dbReference>
<keyword evidence="3 6" id="KW-0812">Transmembrane</keyword>
<evidence type="ECO:0000256" key="6">
    <source>
        <dbReference type="SAM" id="Phobius"/>
    </source>
</evidence>
<evidence type="ECO:0000256" key="1">
    <source>
        <dbReference type="ARBA" id="ARBA00004651"/>
    </source>
</evidence>
<feature type="transmembrane region" description="Helical" evidence="6">
    <location>
        <begin position="62"/>
        <end position="88"/>
    </location>
</feature>
<comment type="subcellular location">
    <subcellularLocation>
        <location evidence="1">Cell membrane</location>
        <topology evidence="1">Multi-pass membrane protein</topology>
    </subcellularLocation>
</comment>
<evidence type="ECO:0000256" key="3">
    <source>
        <dbReference type="ARBA" id="ARBA00022692"/>
    </source>
</evidence>
<dbReference type="InterPro" id="IPR024320">
    <property type="entry name" value="LPG_synthase_C"/>
</dbReference>
<proteinExistence type="predicted"/>
<comment type="caution">
    <text evidence="8">The sequence shown here is derived from an EMBL/GenBank/DDBJ whole genome shotgun (WGS) entry which is preliminary data.</text>
</comment>
<dbReference type="PANTHER" id="PTHR34697">
    <property type="entry name" value="PHOSPHATIDYLGLYCEROL LYSYLTRANSFERASE"/>
    <property type="match status" value="1"/>
</dbReference>
<accession>A0ABW2B271</accession>
<reference evidence="9" key="1">
    <citation type="journal article" date="2019" name="Int. J. Syst. Evol. Microbiol.">
        <title>The Global Catalogue of Microorganisms (GCM) 10K type strain sequencing project: providing services to taxonomists for standard genome sequencing and annotation.</title>
        <authorList>
            <consortium name="The Broad Institute Genomics Platform"/>
            <consortium name="The Broad Institute Genome Sequencing Center for Infectious Disease"/>
            <person name="Wu L."/>
            <person name="Ma J."/>
        </authorList>
    </citation>
    <scope>NUCLEOTIDE SEQUENCE [LARGE SCALE GENOMIC DNA]</scope>
    <source>
        <strain evidence="9">CCUG 66188</strain>
    </source>
</reference>
<feature type="transmembrane region" description="Helical" evidence="6">
    <location>
        <begin position="108"/>
        <end position="133"/>
    </location>
</feature>